<dbReference type="RefSeq" id="XP_022307418.1">
    <property type="nucleotide sequence ID" value="XM_022451710.1"/>
</dbReference>
<dbReference type="RefSeq" id="XP_022307416.1">
    <property type="nucleotide sequence ID" value="XM_022451708.1"/>
</dbReference>
<organism evidence="12 18">
    <name type="scientific">Crassostrea virginica</name>
    <name type="common">Eastern oyster</name>
    <dbReference type="NCBI Taxonomy" id="6565"/>
    <lineage>
        <taxon>Eukaryota</taxon>
        <taxon>Metazoa</taxon>
        <taxon>Spiralia</taxon>
        <taxon>Lophotrochozoa</taxon>
        <taxon>Mollusca</taxon>
        <taxon>Bivalvia</taxon>
        <taxon>Autobranchia</taxon>
        <taxon>Pteriomorphia</taxon>
        <taxon>Ostreida</taxon>
        <taxon>Ostreoidea</taxon>
        <taxon>Ostreidae</taxon>
        <taxon>Crassostrea</taxon>
    </lineage>
</organism>
<keyword evidence="2" id="KW-1003">Cell membrane</keyword>
<proteinExistence type="inferred from homology"/>
<dbReference type="RefSeq" id="XP_022307412.1">
    <property type="nucleotide sequence ID" value="XM_022451704.1"/>
</dbReference>
<dbReference type="GO" id="GO:0043410">
    <property type="term" value="P:positive regulation of MAPK cascade"/>
    <property type="evidence" value="ECO:0007669"/>
    <property type="project" value="TreeGrafter"/>
</dbReference>
<evidence type="ECO:0000256" key="3">
    <source>
        <dbReference type="ARBA" id="ARBA00022692"/>
    </source>
</evidence>
<keyword evidence="7 9" id="KW-0675">Receptor</keyword>
<evidence type="ECO:0000259" key="11">
    <source>
        <dbReference type="PROSITE" id="PS50262"/>
    </source>
</evidence>
<dbReference type="SUPFAM" id="SSF81321">
    <property type="entry name" value="Family A G protein-coupled receptor-like"/>
    <property type="match status" value="1"/>
</dbReference>
<comment type="subcellular location">
    <subcellularLocation>
        <location evidence="1">Cell membrane</location>
        <topology evidence="1">Multi-pass membrane protein</topology>
    </subcellularLocation>
</comment>
<dbReference type="RefSeq" id="XP_022307417.1">
    <property type="nucleotide sequence ID" value="XM_022451709.1"/>
</dbReference>
<dbReference type="RefSeq" id="XP_022307419.1">
    <property type="nucleotide sequence ID" value="XM_022451711.1"/>
</dbReference>
<keyword evidence="6 10" id="KW-0472">Membrane</keyword>
<evidence type="ECO:0000256" key="4">
    <source>
        <dbReference type="ARBA" id="ARBA00022989"/>
    </source>
</evidence>
<dbReference type="PANTHER" id="PTHR24248:SF200">
    <property type="entry name" value="5-HYDROXYTRYPTAMINE RECEPTOR 1B-LIKE ISOFORM X1"/>
    <property type="match status" value="1"/>
</dbReference>
<dbReference type="CDD" id="cd15331">
    <property type="entry name" value="7tmA_5-HT1A_invertebrates"/>
    <property type="match status" value="1"/>
</dbReference>
<dbReference type="AlphaFoldDB" id="A0A8B8BVL8"/>
<name>A0A8B8BVL8_CRAVI</name>
<evidence type="ECO:0000256" key="6">
    <source>
        <dbReference type="ARBA" id="ARBA00023136"/>
    </source>
</evidence>
<dbReference type="RefSeq" id="XP_022307420.1">
    <property type="nucleotide sequence ID" value="XM_022451712.1"/>
</dbReference>
<keyword evidence="8 9" id="KW-0807">Transducer</keyword>
<evidence type="ECO:0000313" key="15">
    <source>
        <dbReference type="RefSeq" id="XP_022307413.1"/>
    </source>
</evidence>
<dbReference type="PROSITE" id="PS00237">
    <property type="entry name" value="G_PROTEIN_RECEP_F1_1"/>
    <property type="match status" value="1"/>
</dbReference>
<keyword evidence="3 9" id="KW-0812">Transmembrane</keyword>
<feature type="transmembrane region" description="Helical" evidence="10">
    <location>
        <begin position="205"/>
        <end position="231"/>
    </location>
</feature>
<evidence type="ECO:0000256" key="7">
    <source>
        <dbReference type="ARBA" id="ARBA00023170"/>
    </source>
</evidence>
<protein>
    <submittedName>
        <fullName evidence="13 14">5-hydroxytryptamine receptor-like</fullName>
    </submittedName>
</protein>
<feature type="transmembrane region" description="Helical" evidence="10">
    <location>
        <begin position="164"/>
        <end position="185"/>
    </location>
</feature>
<evidence type="ECO:0000256" key="10">
    <source>
        <dbReference type="SAM" id="Phobius"/>
    </source>
</evidence>
<feature type="transmembrane region" description="Helical" evidence="10">
    <location>
        <begin position="343"/>
        <end position="365"/>
    </location>
</feature>
<feature type="transmembrane region" description="Helical" evidence="10">
    <location>
        <begin position="377"/>
        <end position="396"/>
    </location>
</feature>
<dbReference type="RefSeq" id="XP_022307413.1">
    <property type="nucleotide sequence ID" value="XM_022451705.1"/>
</dbReference>
<evidence type="ECO:0000256" key="1">
    <source>
        <dbReference type="ARBA" id="ARBA00004651"/>
    </source>
</evidence>
<feature type="transmembrane region" description="Helical" evidence="10">
    <location>
        <begin position="124"/>
        <end position="144"/>
    </location>
</feature>
<keyword evidence="4 10" id="KW-1133">Transmembrane helix</keyword>
<dbReference type="InterPro" id="IPR017452">
    <property type="entry name" value="GPCR_Rhodpsn_7TM"/>
</dbReference>
<keyword evidence="5 9" id="KW-0297">G-protein coupled receptor</keyword>
<sequence>MYIMETNITAALSSLMGPHNGTTMSPIPGEDLTTPLVFGPQVKSLDFVVPTTIFLGLMVLATIIGNVFVIAAILLEKNLQNVANYLILSLAVADLMVATLVMPLSILNEVTKTWFLQNEVCDMWITFDMLCCTASILHLVAISVDRYWAVTNIDYVRNRSAKTILIMIAIAWFVGLCVSMPRLLGWRNPENVPSKSGMCMINQDILYTFFSTGGAFYVPTIIMLIIYVKIYQVARSRIRKKNFIKKHSKKQKYVITVPSPTNGLPEGAPNGITETSIMIDETSCVNGLNGCSDKNDNSKLSANTSSEEVKLALLPNACVNAAKAKKQKEKLEMKRERKAARTLGIITGAYIVCWLPFFIIALLNPFVANIPNSLNSVVLWLGYFNSLLNPVIYTIFNPEFRNAFQKILFGKYRRRRN</sequence>
<evidence type="ECO:0000256" key="2">
    <source>
        <dbReference type="ARBA" id="ARBA00022475"/>
    </source>
</evidence>
<dbReference type="GO" id="GO:0004930">
    <property type="term" value="F:G protein-coupled receptor activity"/>
    <property type="evidence" value="ECO:0007669"/>
    <property type="project" value="UniProtKB-KW"/>
</dbReference>
<dbReference type="GeneID" id="111113428"/>
<dbReference type="RefSeq" id="XP_022307411.1">
    <property type="nucleotide sequence ID" value="XM_022451703.1"/>
</dbReference>
<evidence type="ECO:0000313" key="18">
    <source>
        <dbReference type="RefSeq" id="XP_022307417.1"/>
    </source>
</evidence>
<evidence type="ECO:0000313" key="21">
    <source>
        <dbReference type="RefSeq" id="XP_022307420.1"/>
    </source>
</evidence>
<evidence type="ECO:0000256" key="9">
    <source>
        <dbReference type="RuleBase" id="RU000688"/>
    </source>
</evidence>
<evidence type="ECO:0000313" key="13">
    <source>
        <dbReference type="RefSeq" id="XP_022307411.1"/>
    </source>
</evidence>
<dbReference type="KEGG" id="cvn:111113428"/>
<dbReference type="OrthoDB" id="5956310at2759"/>
<dbReference type="InterPro" id="IPR000276">
    <property type="entry name" value="GPCR_Rhodpsn"/>
</dbReference>
<dbReference type="PROSITE" id="PS50262">
    <property type="entry name" value="G_PROTEIN_RECEP_F1_2"/>
    <property type="match status" value="1"/>
</dbReference>
<accession>A0A8B8BVL8</accession>
<keyword evidence="12" id="KW-1185">Reference proteome</keyword>
<dbReference type="Gene3D" id="1.20.1070.10">
    <property type="entry name" value="Rhodopsin 7-helix transmembrane proteins"/>
    <property type="match status" value="1"/>
</dbReference>
<dbReference type="PRINTS" id="PR00237">
    <property type="entry name" value="GPCRRHODOPSN"/>
</dbReference>
<dbReference type="Proteomes" id="UP000694844">
    <property type="component" value="Chromosome 9"/>
</dbReference>
<gene>
    <name evidence="13 14 15 16 17 18 19 20 21" type="primary">LOC111113428</name>
</gene>
<evidence type="ECO:0000256" key="8">
    <source>
        <dbReference type="ARBA" id="ARBA00023224"/>
    </source>
</evidence>
<evidence type="ECO:0000313" key="12">
    <source>
        <dbReference type="Proteomes" id="UP000694844"/>
    </source>
</evidence>
<dbReference type="RefSeq" id="XP_022307415.1">
    <property type="nucleotide sequence ID" value="XM_022451707.1"/>
</dbReference>
<evidence type="ECO:0000313" key="20">
    <source>
        <dbReference type="RefSeq" id="XP_022307419.1"/>
    </source>
</evidence>
<dbReference type="PANTHER" id="PTHR24248">
    <property type="entry name" value="ADRENERGIC RECEPTOR-RELATED G-PROTEIN COUPLED RECEPTOR"/>
    <property type="match status" value="1"/>
</dbReference>
<evidence type="ECO:0000313" key="19">
    <source>
        <dbReference type="RefSeq" id="XP_022307418.1"/>
    </source>
</evidence>
<feature type="transmembrane region" description="Helical" evidence="10">
    <location>
        <begin position="82"/>
        <end position="104"/>
    </location>
</feature>
<evidence type="ECO:0000256" key="5">
    <source>
        <dbReference type="ARBA" id="ARBA00023040"/>
    </source>
</evidence>
<dbReference type="SMART" id="SM01381">
    <property type="entry name" value="7TM_GPCR_Srsx"/>
    <property type="match status" value="1"/>
</dbReference>
<reference evidence="13 14" key="1">
    <citation type="submission" date="2025-04" db="UniProtKB">
        <authorList>
            <consortium name="RefSeq"/>
        </authorList>
    </citation>
    <scope>IDENTIFICATION</scope>
    <source>
        <tissue evidence="13 14">Whole sample</tissue>
    </source>
</reference>
<dbReference type="GO" id="GO:0005886">
    <property type="term" value="C:plasma membrane"/>
    <property type="evidence" value="ECO:0007669"/>
    <property type="project" value="UniProtKB-SubCell"/>
</dbReference>
<dbReference type="Pfam" id="PF00001">
    <property type="entry name" value="7tm_1"/>
    <property type="match status" value="1"/>
</dbReference>
<evidence type="ECO:0000313" key="14">
    <source>
        <dbReference type="RefSeq" id="XP_022307412.1"/>
    </source>
</evidence>
<comment type="similarity">
    <text evidence="9">Belongs to the G-protein coupled receptor 1 family.</text>
</comment>
<dbReference type="GO" id="GO:0071880">
    <property type="term" value="P:adenylate cyclase-activating adrenergic receptor signaling pathway"/>
    <property type="evidence" value="ECO:0007669"/>
    <property type="project" value="TreeGrafter"/>
</dbReference>
<feature type="domain" description="G-protein coupled receptors family 1 profile" evidence="11">
    <location>
        <begin position="65"/>
        <end position="393"/>
    </location>
</feature>
<evidence type="ECO:0000313" key="17">
    <source>
        <dbReference type="RefSeq" id="XP_022307416.1"/>
    </source>
</evidence>
<evidence type="ECO:0000313" key="16">
    <source>
        <dbReference type="RefSeq" id="XP_022307415.1"/>
    </source>
</evidence>
<feature type="transmembrane region" description="Helical" evidence="10">
    <location>
        <begin position="53"/>
        <end position="75"/>
    </location>
</feature>